<feature type="domain" description="GB1/RHD3-type G" evidence="7">
    <location>
        <begin position="1"/>
        <end position="173"/>
    </location>
</feature>
<comment type="caution">
    <text evidence="8">The sequence shown here is derived from an EMBL/GenBank/DDBJ whole genome shotgun (WGS) entry which is preliminary data.</text>
</comment>
<name>A0A7J7FPD9_CAMSI</name>
<feature type="non-terminal residue" evidence="8">
    <location>
        <position position="233"/>
    </location>
</feature>
<dbReference type="Proteomes" id="UP000593564">
    <property type="component" value="Unassembled WGS sequence"/>
</dbReference>
<proteinExistence type="inferred from homology"/>
<dbReference type="GO" id="GO:0016320">
    <property type="term" value="P:endoplasmic reticulum membrane fusion"/>
    <property type="evidence" value="ECO:0007669"/>
    <property type="project" value="TreeGrafter"/>
</dbReference>
<evidence type="ECO:0000256" key="3">
    <source>
        <dbReference type="ARBA" id="ARBA00022824"/>
    </source>
</evidence>
<dbReference type="EMBL" id="JACBKZ010000671">
    <property type="protein sequence ID" value="KAF5929889.1"/>
    <property type="molecule type" value="Genomic_DNA"/>
</dbReference>
<accession>A0A7J7FPD9</accession>
<dbReference type="InterPro" id="IPR008803">
    <property type="entry name" value="RHD3/Sey1"/>
</dbReference>
<evidence type="ECO:0000256" key="4">
    <source>
        <dbReference type="ARBA" id="ARBA00023134"/>
    </source>
</evidence>
<keyword evidence="4" id="KW-0342">GTP-binding</keyword>
<protein>
    <recommendedName>
        <fullName evidence="7">GB1/RHD3-type G domain-containing protein</fullName>
    </recommendedName>
</protein>
<dbReference type="GO" id="GO:0005525">
    <property type="term" value="F:GTP binding"/>
    <property type="evidence" value="ECO:0007669"/>
    <property type="project" value="UniProtKB-KW"/>
</dbReference>
<comment type="similarity">
    <text evidence="6">Belongs to the TRAFAC class dynamin-like GTPase superfamily. GB1/RHD3 GTPase family.</text>
</comment>
<evidence type="ECO:0000256" key="6">
    <source>
        <dbReference type="PROSITE-ProRule" id="PRU01052"/>
    </source>
</evidence>
<evidence type="ECO:0000259" key="7">
    <source>
        <dbReference type="PROSITE" id="PS51715"/>
    </source>
</evidence>
<dbReference type="PROSITE" id="PS51715">
    <property type="entry name" value="G_GB1_RHD3"/>
    <property type="match status" value="1"/>
</dbReference>
<evidence type="ECO:0000256" key="5">
    <source>
        <dbReference type="ARBA" id="ARBA00023136"/>
    </source>
</evidence>
<evidence type="ECO:0000313" key="8">
    <source>
        <dbReference type="EMBL" id="KAF5929889.1"/>
    </source>
</evidence>
<keyword evidence="9" id="KW-1185">Reference proteome</keyword>
<evidence type="ECO:0000256" key="2">
    <source>
        <dbReference type="ARBA" id="ARBA00022801"/>
    </source>
</evidence>
<reference evidence="8 9" key="2">
    <citation type="submission" date="2020-07" db="EMBL/GenBank/DDBJ databases">
        <title>Genome assembly of wild tea tree DASZ reveals pedigree and selection history of tea varieties.</title>
        <authorList>
            <person name="Zhang W."/>
        </authorList>
    </citation>
    <scope>NUCLEOTIDE SEQUENCE [LARGE SCALE GENOMIC DNA]</scope>
    <source>
        <strain evidence="9">cv. G240</strain>
        <tissue evidence="8">Leaf</tissue>
    </source>
</reference>
<evidence type="ECO:0000256" key="1">
    <source>
        <dbReference type="ARBA" id="ARBA00022741"/>
    </source>
</evidence>
<dbReference type="AlphaFoldDB" id="A0A7J7FPD9"/>
<dbReference type="Gene3D" id="3.40.50.300">
    <property type="entry name" value="P-loop containing nucleotide triphosphate hydrolases"/>
    <property type="match status" value="1"/>
</dbReference>
<keyword evidence="1" id="KW-0547">Nucleotide-binding</keyword>
<keyword evidence="2" id="KW-0378">Hydrolase</keyword>
<gene>
    <name evidence="8" type="ORF">HYC85_000056</name>
</gene>
<keyword evidence="3" id="KW-0256">Endoplasmic reticulum</keyword>
<dbReference type="GO" id="GO:0005783">
    <property type="term" value="C:endoplasmic reticulum"/>
    <property type="evidence" value="ECO:0007669"/>
    <property type="project" value="TreeGrafter"/>
</dbReference>
<dbReference type="PANTHER" id="PTHR45923">
    <property type="entry name" value="PROTEIN SEY1"/>
    <property type="match status" value="1"/>
</dbReference>
<sequence>EGSESCSTHLIEGDGTFNFARIENFLKEVKLAECGLSYAVVSIMGPQSRKKCTLYRFSTSCSTGVKSQTTKGIWLAKCSGIEPCTLVMDLEGTDGRERGEDDTAFEKQSALFALAVSDIMLINIYMHCNQLKFMMVMMRLFSPHKTTLMFVIRDKTRTPLENLEPVLREDIKKVMLEPVLREDIQKVMFLAFDTEATGEMRWCFKQGTAFSNLSEETLPITIMAWIGLILYDM</sequence>
<dbReference type="GO" id="GO:0003924">
    <property type="term" value="F:GTPase activity"/>
    <property type="evidence" value="ECO:0007669"/>
    <property type="project" value="TreeGrafter"/>
</dbReference>
<dbReference type="InterPro" id="IPR030386">
    <property type="entry name" value="G_GB1_RHD3_dom"/>
</dbReference>
<keyword evidence="5" id="KW-0472">Membrane</keyword>
<dbReference type="SUPFAM" id="SSF52540">
    <property type="entry name" value="P-loop containing nucleoside triphosphate hydrolases"/>
    <property type="match status" value="1"/>
</dbReference>
<dbReference type="Pfam" id="PF05879">
    <property type="entry name" value="RHD3_GTPase"/>
    <property type="match status" value="1"/>
</dbReference>
<reference evidence="9" key="1">
    <citation type="journal article" date="2020" name="Nat. Commun.">
        <title>Genome assembly of wild tea tree DASZ reveals pedigree and selection history of tea varieties.</title>
        <authorList>
            <person name="Zhang W."/>
            <person name="Zhang Y."/>
            <person name="Qiu H."/>
            <person name="Guo Y."/>
            <person name="Wan H."/>
            <person name="Zhang X."/>
            <person name="Scossa F."/>
            <person name="Alseekh S."/>
            <person name="Zhang Q."/>
            <person name="Wang P."/>
            <person name="Xu L."/>
            <person name="Schmidt M.H."/>
            <person name="Jia X."/>
            <person name="Li D."/>
            <person name="Zhu A."/>
            <person name="Guo F."/>
            <person name="Chen W."/>
            <person name="Ni D."/>
            <person name="Usadel B."/>
            <person name="Fernie A.R."/>
            <person name="Wen W."/>
        </authorList>
    </citation>
    <scope>NUCLEOTIDE SEQUENCE [LARGE SCALE GENOMIC DNA]</scope>
    <source>
        <strain evidence="9">cv. G240</strain>
    </source>
</reference>
<evidence type="ECO:0000313" key="9">
    <source>
        <dbReference type="Proteomes" id="UP000593564"/>
    </source>
</evidence>
<organism evidence="8 9">
    <name type="scientific">Camellia sinensis</name>
    <name type="common">Tea plant</name>
    <name type="synonym">Thea sinensis</name>
    <dbReference type="NCBI Taxonomy" id="4442"/>
    <lineage>
        <taxon>Eukaryota</taxon>
        <taxon>Viridiplantae</taxon>
        <taxon>Streptophyta</taxon>
        <taxon>Embryophyta</taxon>
        <taxon>Tracheophyta</taxon>
        <taxon>Spermatophyta</taxon>
        <taxon>Magnoliopsida</taxon>
        <taxon>eudicotyledons</taxon>
        <taxon>Gunneridae</taxon>
        <taxon>Pentapetalae</taxon>
        <taxon>asterids</taxon>
        <taxon>Ericales</taxon>
        <taxon>Theaceae</taxon>
        <taxon>Camellia</taxon>
    </lineage>
</organism>
<dbReference type="PANTHER" id="PTHR45923:SF2">
    <property type="entry name" value="PROTEIN SEY1"/>
    <property type="match status" value="1"/>
</dbReference>
<dbReference type="InterPro" id="IPR027417">
    <property type="entry name" value="P-loop_NTPase"/>
</dbReference>